<protein>
    <recommendedName>
        <fullName evidence="1">VWFA domain-containing protein</fullName>
    </recommendedName>
</protein>
<dbReference type="STRING" id="4558.C5YBL3"/>
<dbReference type="Gramene" id="EES10354">
    <property type="protein sequence ID" value="EES10354"/>
    <property type="gene ID" value="SORBI_3006G005500"/>
</dbReference>
<dbReference type="SMART" id="SM00327">
    <property type="entry name" value="VWA"/>
    <property type="match status" value="1"/>
</dbReference>
<reference evidence="3" key="2">
    <citation type="journal article" date="2018" name="Plant J.">
        <title>The Sorghum bicolor reference genome: improved assembly, gene annotations, a transcriptome atlas, and signatures of genome organization.</title>
        <authorList>
            <person name="McCormick R.F."/>
            <person name="Truong S.K."/>
            <person name="Sreedasyam A."/>
            <person name="Jenkins J."/>
            <person name="Shu S."/>
            <person name="Sims D."/>
            <person name="Kennedy M."/>
            <person name="Amirebrahimi M."/>
            <person name="Weers B.D."/>
            <person name="McKinley B."/>
            <person name="Mattison A."/>
            <person name="Morishige D.T."/>
            <person name="Grimwood J."/>
            <person name="Schmutz J."/>
            <person name="Mullet J.E."/>
        </authorList>
    </citation>
    <scope>NUCLEOTIDE SEQUENCE [LARGE SCALE GENOMIC DNA]</scope>
    <source>
        <strain evidence="3">cv. BTx623</strain>
    </source>
</reference>
<dbReference type="PROSITE" id="PS50234">
    <property type="entry name" value="VWFA"/>
    <property type="match status" value="1"/>
</dbReference>
<dbReference type="Gene3D" id="3.40.50.410">
    <property type="entry name" value="von Willebrand factor, type A domain"/>
    <property type="match status" value="1"/>
</dbReference>
<gene>
    <name evidence="2" type="ORF">SORBI_3006G005500</name>
</gene>
<dbReference type="InterPro" id="IPR051266">
    <property type="entry name" value="CLCR"/>
</dbReference>
<dbReference type="InterPro" id="IPR002035">
    <property type="entry name" value="VWF_A"/>
</dbReference>
<dbReference type="AlphaFoldDB" id="C5YBL3"/>
<dbReference type="eggNOG" id="ENOG502R27N">
    <property type="taxonomic scope" value="Eukaryota"/>
</dbReference>
<sequence length="476" mass="50972">MAGQAKPSALQLSTFTKVTSIPREKSYTDLPVTVCVNAAPAEMTTTTLHERAPVDVVAVLDVSGSMAWDYGNGTTVENHRLELAKEAMAKAIQSLGPAAAAVAAGGARRNRLAVVPFSNVVKQVTPLTEMDMEGQQTVKNAVDALKPGGQADYLMPLKIAAKILDERKAEEKDRLAIIIFVSDGQDHYFRDTDDMKETLTQHKLIKYPIHAFGVSVSEQDSSGGGAKALRAMADATSGSYTSITQDDDVDTMAVAEKLAQLSDKPTSIVAVDVNIHLRSLHPGVSLLRIESSSSSSAAAAADDHKSEIGDDKQSAEITMSTISSGEERKFTVYLNVPEGGQQKGNDDGGGVTTMELLAVGGSYKQSWVDDQEQVALGESVVTVARPPPPPPSTSSCKELEWIEERVEYWHKVKLDLSAMYDKAEEEAAGAVKFQVTEALRQASVEAIDRAMHHDIYTATLVAIKLRHCGTGSTKSG</sequence>
<dbReference type="PANTHER" id="PTHR10579:SF122">
    <property type="entry name" value="VWFA DOMAIN-CONTAINING PROTEIN"/>
    <property type="match status" value="1"/>
</dbReference>
<dbReference type="EMBL" id="CM000765">
    <property type="protein sequence ID" value="EES10354.2"/>
    <property type="molecule type" value="Genomic_DNA"/>
</dbReference>
<dbReference type="KEGG" id="sbi:8080247"/>
<dbReference type="OrthoDB" id="687104at2759"/>
<evidence type="ECO:0000259" key="1">
    <source>
        <dbReference type="PROSITE" id="PS50234"/>
    </source>
</evidence>
<feature type="domain" description="VWFA" evidence="1">
    <location>
        <begin position="55"/>
        <end position="261"/>
    </location>
</feature>
<name>C5YBL3_SORBI</name>
<accession>C5YBL3</accession>
<evidence type="ECO:0000313" key="3">
    <source>
        <dbReference type="Proteomes" id="UP000000768"/>
    </source>
</evidence>
<dbReference type="InParanoid" id="C5YBL3"/>
<reference evidence="2 3" key="1">
    <citation type="journal article" date="2009" name="Nature">
        <title>The Sorghum bicolor genome and the diversification of grasses.</title>
        <authorList>
            <person name="Paterson A.H."/>
            <person name="Bowers J.E."/>
            <person name="Bruggmann R."/>
            <person name="Dubchak I."/>
            <person name="Grimwood J."/>
            <person name="Gundlach H."/>
            <person name="Haberer G."/>
            <person name="Hellsten U."/>
            <person name="Mitros T."/>
            <person name="Poliakov A."/>
            <person name="Schmutz J."/>
            <person name="Spannagl M."/>
            <person name="Tang H."/>
            <person name="Wang X."/>
            <person name="Wicker T."/>
            <person name="Bharti A.K."/>
            <person name="Chapman J."/>
            <person name="Feltus F.A."/>
            <person name="Gowik U."/>
            <person name="Grigoriev I.V."/>
            <person name="Lyons E."/>
            <person name="Maher C.A."/>
            <person name="Martis M."/>
            <person name="Narechania A."/>
            <person name="Otillar R.P."/>
            <person name="Penning B.W."/>
            <person name="Salamov A.A."/>
            <person name="Wang Y."/>
            <person name="Zhang L."/>
            <person name="Carpita N.C."/>
            <person name="Freeling M."/>
            <person name="Gingle A.R."/>
            <person name="Hash C.T."/>
            <person name="Keller B."/>
            <person name="Klein P."/>
            <person name="Kresovich S."/>
            <person name="McCann M.C."/>
            <person name="Ming R."/>
            <person name="Peterson D.G."/>
            <person name="Mehboob-ur-Rahman"/>
            <person name="Ware D."/>
            <person name="Westhoff P."/>
            <person name="Mayer K.F."/>
            <person name="Messing J."/>
            <person name="Rokhsar D.S."/>
        </authorList>
    </citation>
    <scope>NUCLEOTIDE SEQUENCE [LARGE SCALE GENOMIC DNA]</scope>
    <source>
        <strain evidence="3">cv. BTx623</strain>
    </source>
</reference>
<keyword evidence="3" id="KW-1185">Reference proteome</keyword>
<dbReference type="InterPro" id="IPR036465">
    <property type="entry name" value="vWFA_dom_sf"/>
</dbReference>
<organism evidence="2 3">
    <name type="scientific">Sorghum bicolor</name>
    <name type="common">Sorghum</name>
    <name type="synonym">Sorghum vulgare</name>
    <dbReference type="NCBI Taxonomy" id="4558"/>
    <lineage>
        <taxon>Eukaryota</taxon>
        <taxon>Viridiplantae</taxon>
        <taxon>Streptophyta</taxon>
        <taxon>Embryophyta</taxon>
        <taxon>Tracheophyta</taxon>
        <taxon>Spermatophyta</taxon>
        <taxon>Magnoliopsida</taxon>
        <taxon>Liliopsida</taxon>
        <taxon>Poales</taxon>
        <taxon>Poaceae</taxon>
        <taxon>PACMAD clade</taxon>
        <taxon>Panicoideae</taxon>
        <taxon>Andropogonodae</taxon>
        <taxon>Andropogoneae</taxon>
        <taxon>Sorghinae</taxon>
        <taxon>Sorghum</taxon>
    </lineage>
</organism>
<proteinExistence type="predicted"/>
<dbReference type="HOGENOM" id="CLU_006228_4_1_1"/>
<dbReference type="Pfam" id="PF13519">
    <property type="entry name" value="VWA_2"/>
    <property type="match status" value="1"/>
</dbReference>
<dbReference type="OMA" id="ERVEYWH"/>
<evidence type="ECO:0000313" key="2">
    <source>
        <dbReference type="EMBL" id="EES10354.2"/>
    </source>
</evidence>
<dbReference type="SUPFAM" id="SSF53300">
    <property type="entry name" value="vWA-like"/>
    <property type="match status" value="1"/>
</dbReference>
<dbReference type="Proteomes" id="UP000000768">
    <property type="component" value="Chromosome 6"/>
</dbReference>
<dbReference type="PANTHER" id="PTHR10579">
    <property type="entry name" value="CALCIUM-ACTIVATED CHLORIDE CHANNEL REGULATOR"/>
    <property type="match status" value="1"/>
</dbReference>